<accession>A0ABW8NDQ7</accession>
<dbReference type="Proteomes" id="UP001620597">
    <property type="component" value="Unassembled WGS sequence"/>
</dbReference>
<gene>
    <name evidence="2" type="ORF">WG929_01505</name>
</gene>
<protein>
    <submittedName>
        <fullName evidence="2">Uncharacterized protein</fullName>
    </submittedName>
</protein>
<organism evidence="2 3">
    <name type="scientific">Oceanobacter antarcticus</name>
    <dbReference type="NCBI Taxonomy" id="3133425"/>
    <lineage>
        <taxon>Bacteria</taxon>
        <taxon>Pseudomonadati</taxon>
        <taxon>Pseudomonadota</taxon>
        <taxon>Gammaproteobacteria</taxon>
        <taxon>Oceanospirillales</taxon>
        <taxon>Oceanospirillaceae</taxon>
        <taxon>Oceanobacter</taxon>
    </lineage>
</organism>
<dbReference type="RefSeq" id="WP_416204590.1">
    <property type="nucleotide sequence ID" value="NZ_JBBKTX010000001.1"/>
</dbReference>
<evidence type="ECO:0000313" key="3">
    <source>
        <dbReference type="Proteomes" id="UP001620597"/>
    </source>
</evidence>
<name>A0ABW8NDQ7_9GAMM</name>
<evidence type="ECO:0000313" key="2">
    <source>
        <dbReference type="EMBL" id="MFK4751073.1"/>
    </source>
</evidence>
<evidence type="ECO:0000256" key="1">
    <source>
        <dbReference type="SAM" id="SignalP"/>
    </source>
</evidence>
<sequence length="161" mass="17657">MSLQLNDLKTNFLDKVKVAAIALPLTLGSAFQAQADGAYPEAATIEKLKEHSCTVDQPVYWMSEKLANSRIVKKRLNPDQIVTGKGDHKTILIAFLGGVHQQEFSPGETLDIARAGKNLEESYSHYKSGGSRYLSQDSHARSIENKIKGDYSLDDACDTGD</sequence>
<comment type="caution">
    <text evidence="2">The sequence shown here is derived from an EMBL/GenBank/DDBJ whole genome shotgun (WGS) entry which is preliminary data.</text>
</comment>
<dbReference type="EMBL" id="JBBKTX010000001">
    <property type="protein sequence ID" value="MFK4751073.1"/>
    <property type="molecule type" value="Genomic_DNA"/>
</dbReference>
<keyword evidence="3" id="KW-1185">Reference proteome</keyword>
<reference evidence="2 3" key="1">
    <citation type="submission" date="2024-03" db="EMBL/GenBank/DDBJ databases">
        <title>High-quality draft genome sequence of Oceanobacter sp. wDCs-4.</title>
        <authorList>
            <person name="Dong C."/>
        </authorList>
    </citation>
    <scope>NUCLEOTIDE SEQUENCE [LARGE SCALE GENOMIC DNA]</scope>
    <source>
        <strain evidence="3">wDCs-4</strain>
    </source>
</reference>
<feature type="chain" id="PRO_5046992701" evidence="1">
    <location>
        <begin position="36"/>
        <end position="161"/>
    </location>
</feature>
<proteinExistence type="predicted"/>
<feature type="signal peptide" evidence="1">
    <location>
        <begin position="1"/>
        <end position="35"/>
    </location>
</feature>
<keyword evidence="1" id="KW-0732">Signal</keyword>